<dbReference type="InterPro" id="IPR036922">
    <property type="entry name" value="Rieske_2Fe-2S_sf"/>
</dbReference>
<dbReference type="GO" id="GO:0005506">
    <property type="term" value="F:iron ion binding"/>
    <property type="evidence" value="ECO:0007669"/>
    <property type="project" value="InterPro"/>
</dbReference>
<comment type="cofactor">
    <cofactor evidence="1">
        <name>Fe cation</name>
        <dbReference type="ChEBI" id="CHEBI:24875"/>
    </cofactor>
</comment>
<keyword evidence="7" id="KW-0411">Iron-sulfur</keyword>
<dbReference type="InterPro" id="IPR001663">
    <property type="entry name" value="Rng_hydr_dOase-A"/>
</dbReference>
<dbReference type="Pfam" id="PF00848">
    <property type="entry name" value="Ring_hydroxyl_A"/>
    <property type="match status" value="1"/>
</dbReference>
<protein>
    <submittedName>
        <fullName evidence="9">Aromatic ring-hydroxylating dioxygenase subunit alpha</fullName>
    </submittedName>
</protein>
<evidence type="ECO:0000256" key="4">
    <source>
        <dbReference type="ARBA" id="ARBA00022723"/>
    </source>
</evidence>
<dbReference type="PANTHER" id="PTHR43756:SF5">
    <property type="entry name" value="CHOLINE MONOOXYGENASE, CHLOROPLASTIC"/>
    <property type="match status" value="1"/>
</dbReference>
<feature type="domain" description="Rieske" evidence="8">
    <location>
        <begin position="56"/>
        <end position="162"/>
    </location>
</feature>
<dbReference type="CDD" id="cd03469">
    <property type="entry name" value="Rieske_RO_Alpha_N"/>
    <property type="match status" value="1"/>
</dbReference>
<keyword evidence="9" id="KW-0223">Dioxygenase</keyword>
<dbReference type="AlphaFoldDB" id="A0A6C2CME8"/>
<evidence type="ECO:0000256" key="1">
    <source>
        <dbReference type="ARBA" id="ARBA00001962"/>
    </source>
</evidence>
<dbReference type="Gene3D" id="3.90.380.10">
    <property type="entry name" value="Naphthalene 1,2-dioxygenase Alpha Subunit, Chain A, domain 1"/>
    <property type="match status" value="1"/>
</dbReference>
<evidence type="ECO:0000256" key="2">
    <source>
        <dbReference type="ARBA" id="ARBA00008751"/>
    </source>
</evidence>
<comment type="caution">
    <text evidence="9">The sequence shown here is derived from an EMBL/GenBank/DDBJ whole genome shotgun (WGS) entry which is preliminary data.</text>
</comment>
<gene>
    <name evidence="9" type="ORF">ETQ85_14520</name>
</gene>
<evidence type="ECO:0000259" key="8">
    <source>
        <dbReference type="PROSITE" id="PS51296"/>
    </source>
</evidence>
<keyword evidence="10" id="KW-1185">Reference proteome</keyword>
<dbReference type="Proteomes" id="UP000389128">
    <property type="component" value="Unassembled WGS sequence"/>
</dbReference>
<dbReference type="InterPro" id="IPR017941">
    <property type="entry name" value="Rieske_2Fe-2S"/>
</dbReference>
<dbReference type="PROSITE" id="PS51296">
    <property type="entry name" value="RIESKE"/>
    <property type="match status" value="1"/>
</dbReference>
<reference evidence="9 10" key="1">
    <citation type="submission" date="2019-01" db="EMBL/GenBank/DDBJ databases">
        <title>Zoogloea oleivorans genome sequencing and assembly.</title>
        <authorList>
            <person name="Tancsics A."/>
            <person name="Farkas M."/>
            <person name="Kriszt B."/>
            <person name="Maroti G."/>
            <person name="Horvath B."/>
        </authorList>
    </citation>
    <scope>NUCLEOTIDE SEQUENCE [LARGE SCALE GENOMIC DNA]</scope>
    <source>
        <strain evidence="9 10">Buc</strain>
    </source>
</reference>
<dbReference type="SUPFAM" id="SSF55961">
    <property type="entry name" value="Bet v1-like"/>
    <property type="match status" value="1"/>
</dbReference>
<dbReference type="GO" id="GO:0051537">
    <property type="term" value="F:2 iron, 2 sulfur cluster binding"/>
    <property type="evidence" value="ECO:0007669"/>
    <property type="project" value="UniProtKB-KW"/>
</dbReference>
<dbReference type="SUPFAM" id="SSF50022">
    <property type="entry name" value="ISP domain"/>
    <property type="match status" value="1"/>
</dbReference>
<dbReference type="RefSeq" id="WP_148579795.1">
    <property type="nucleotide sequence ID" value="NZ_JAVEUW010000031.1"/>
</dbReference>
<dbReference type="Pfam" id="PF00355">
    <property type="entry name" value="Rieske"/>
    <property type="match status" value="1"/>
</dbReference>
<keyword evidence="3" id="KW-0001">2Fe-2S</keyword>
<dbReference type="EMBL" id="SDKK01000013">
    <property type="protein sequence ID" value="TYC55228.1"/>
    <property type="molecule type" value="Genomic_DNA"/>
</dbReference>
<evidence type="ECO:0000256" key="5">
    <source>
        <dbReference type="ARBA" id="ARBA00023002"/>
    </source>
</evidence>
<evidence type="ECO:0000256" key="6">
    <source>
        <dbReference type="ARBA" id="ARBA00023004"/>
    </source>
</evidence>
<comment type="similarity">
    <text evidence="2">Belongs to the bacterial ring-hydroxylating dioxygenase alpha subunit family.</text>
</comment>
<dbReference type="OrthoDB" id="9790995at2"/>
<dbReference type="Gene3D" id="2.102.10.10">
    <property type="entry name" value="Rieske [2Fe-2S] iron-sulphur domain"/>
    <property type="match status" value="1"/>
</dbReference>
<evidence type="ECO:0000313" key="10">
    <source>
        <dbReference type="Proteomes" id="UP000389128"/>
    </source>
</evidence>
<evidence type="ECO:0000313" key="9">
    <source>
        <dbReference type="EMBL" id="TYC55228.1"/>
    </source>
</evidence>
<keyword evidence="6" id="KW-0408">Iron</keyword>
<proteinExistence type="inferred from homology"/>
<dbReference type="PANTHER" id="PTHR43756">
    <property type="entry name" value="CHOLINE MONOOXYGENASE, CHLOROPLASTIC"/>
    <property type="match status" value="1"/>
</dbReference>
<dbReference type="GO" id="GO:0051213">
    <property type="term" value="F:dioxygenase activity"/>
    <property type="evidence" value="ECO:0007669"/>
    <property type="project" value="UniProtKB-KW"/>
</dbReference>
<evidence type="ECO:0000256" key="7">
    <source>
        <dbReference type="ARBA" id="ARBA00023014"/>
    </source>
</evidence>
<name>A0A6C2CME8_9RHOO</name>
<dbReference type="InterPro" id="IPR015879">
    <property type="entry name" value="Ring_hydroxy_dOase_asu_C_dom"/>
</dbReference>
<sequence>MDDVKVYKEIIKRLLVHVDNGTVDSAPEAYRQPTSVYTDPTLLAQEKATIFRDEPQLICFSSDLPEKGSFFTYDDLGVPVLLTRDNDGKVNAFLNACTHRAARLKEGCGKTNSLSCPYHAWGFDLKGKLRAVYEEKTFGNIEKSLYDLVRLPVEEKYGMIFAGMHPDVKISIDEILGDMAPVFEMWDLGNTSFVNTHEWKLDTNWKLALDTFCEGYHFLALHKNTLGGISIGNMSVFDTFGPEGRNHRLAFPNESIKRLKDIPEADWSLDIFNDFQLVHFIYPNISLLVSPVSIEFFKLYPGDTPGQHRTIFRSYTRAKDGKGWDGNDPQAHFEFICKVVDEEDYWVSANVMKNLKTGMLQYSTFGRNEPALQNMHKAFLRGIGQTPVEAPLARAGVKVSC</sequence>
<keyword evidence="4" id="KW-0479">Metal-binding</keyword>
<keyword evidence="5" id="KW-0560">Oxidoreductase</keyword>
<accession>A0A6C2CME8</accession>
<evidence type="ECO:0000256" key="3">
    <source>
        <dbReference type="ARBA" id="ARBA00022714"/>
    </source>
</evidence>
<organism evidence="9 10">
    <name type="scientific">Zoogloea oleivorans</name>
    <dbReference type="NCBI Taxonomy" id="1552750"/>
    <lineage>
        <taxon>Bacteria</taxon>
        <taxon>Pseudomonadati</taxon>
        <taxon>Pseudomonadota</taxon>
        <taxon>Betaproteobacteria</taxon>
        <taxon>Rhodocyclales</taxon>
        <taxon>Zoogloeaceae</taxon>
        <taxon>Zoogloea</taxon>
    </lineage>
</organism>